<dbReference type="InterPro" id="IPR000504">
    <property type="entry name" value="RRM_dom"/>
</dbReference>
<dbReference type="PROSITE" id="PS50102">
    <property type="entry name" value="RRM"/>
    <property type="match status" value="2"/>
</dbReference>
<dbReference type="AlphaFoldDB" id="A0A0C9S7S7"/>
<dbReference type="InterPro" id="IPR029123">
    <property type="entry name" value="RBM39_linker"/>
</dbReference>
<dbReference type="GO" id="GO:0005634">
    <property type="term" value="C:nucleus"/>
    <property type="evidence" value="ECO:0007669"/>
    <property type="project" value="InterPro"/>
</dbReference>
<dbReference type="Pfam" id="PF15519">
    <property type="entry name" value="RBM39linker"/>
    <property type="match status" value="1"/>
</dbReference>
<sequence length="619" mass="70643">MDFDEYEYLEKAVENSEAVKDNGRMGGDEDDKERGRSSKHRRGEEDGHGLDHRSKRARSDEERSEKERERSERDRVRSDRDRERDKDRERERERSRRGSSHARSSPELRSRDLERVERESRHRSSKERPDRNGRDRDKDRDRDREKEREREREREREKEKEKERERERFRRSRSRSERRRSSERHRIDREKSRERELRERERERELRERESRRFKERKEEPPEPEADPERDQRTVFAYQICLKADERDVYEFFSRAGKVRDVRLIMDRNSRRSKGVGYIEFYDAMSVPMAIALSGQLLLGQPVMVKPSEAEKNLVQSNAAVAGAGGLIGPYSGGARRLYVGNLHFNITEDQLRQVFEPFGTVELVQLPTDPETGQCKGFGFVQFARLEDARAAQSLNGQLEIAGRVIKVSAVSDQVGMQDLGANAGDFDDDDGGGISLNARSRALLMQKLDRSGIATSVAGSVATAPLANPALSHPTAVPGISPLAQPVVPAVGSVPNYMGLQNSTMVVPAVAPAAVDPIGVPSDCLLLKNMFDPKNETEPDFDLDIKEDVQDECSKFGAVLHIFVDKYSSGHVYLRFDNATSAVGAQRALHGRWFAGKMITATFMTSSSYEAKFPDIK</sequence>
<feature type="domain" description="RRM" evidence="6">
    <location>
        <begin position="233"/>
        <end position="310"/>
    </location>
</feature>
<dbReference type="CDD" id="cd12285">
    <property type="entry name" value="RRM3_RBM39_like"/>
    <property type="match status" value="1"/>
</dbReference>
<feature type="region of interest" description="Disordered" evidence="5">
    <location>
        <begin position="1"/>
        <end position="195"/>
    </location>
</feature>
<evidence type="ECO:0000256" key="5">
    <source>
        <dbReference type="SAM" id="MobiDB-lite"/>
    </source>
</evidence>
<dbReference type="InterPro" id="IPR006509">
    <property type="entry name" value="RBM39_SF"/>
</dbReference>
<evidence type="ECO:0000256" key="4">
    <source>
        <dbReference type="PROSITE-ProRule" id="PRU00176"/>
    </source>
</evidence>
<dbReference type="Gene3D" id="3.30.70.330">
    <property type="match status" value="3"/>
</dbReference>
<dbReference type="GO" id="GO:0006397">
    <property type="term" value="P:mRNA processing"/>
    <property type="evidence" value="ECO:0007669"/>
    <property type="project" value="InterPro"/>
</dbReference>
<dbReference type="NCBIfam" id="TIGR01622">
    <property type="entry name" value="SF-CC1"/>
    <property type="match status" value="1"/>
</dbReference>
<evidence type="ECO:0000313" key="7">
    <source>
        <dbReference type="EMBL" id="JAG87333.1"/>
    </source>
</evidence>
<dbReference type="FunFam" id="3.30.70.330:FF:000276">
    <property type="entry name" value="Splicing factor, CC1-like protein"/>
    <property type="match status" value="1"/>
</dbReference>
<protein>
    <submittedName>
        <fullName evidence="7">TSA: Wollemia nobilis Ref_Wollemi_Transcript_12845_2365 transcribed RNA sequence</fullName>
    </submittedName>
</protein>
<dbReference type="FunFam" id="3.30.70.330:FF:000326">
    <property type="entry name" value="RNA-binding protein 39 isoform X1"/>
    <property type="match status" value="1"/>
</dbReference>
<dbReference type="FunFam" id="3.30.70.330:FF:000601">
    <property type="entry name" value="CC1-like, splicing factor"/>
    <property type="match status" value="1"/>
</dbReference>
<evidence type="ECO:0000256" key="2">
    <source>
        <dbReference type="ARBA" id="ARBA00022737"/>
    </source>
</evidence>
<feature type="compositionally biased region" description="Basic and acidic residues" evidence="5">
    <location>
        <begin position="8"/>
        <end position="96"/>
    </location>
</feature>
<dbReference type="InterPro" id="IPR012677">
    <property type="entry name" value="Nucleotide-bd_a/b_plait_sf"/>
</dbReference>
<accession>A0A0C9S7S7</accession>
<organism evidence="7">
    <name type="scientific">Wollemia nobilis</name>
    <dbReference type="NCBI Taxonomy" id="56998"/>
    <lineage>
        <taxon>Eukaryota</taxon>
        <taxon>Viridiplantae</taxon>
        <taxon>Streptophyta</taxon>
        <taxon>Embryophyta</taxon>
        <taxon>Tracheophyta</taxon>
        <taxon>Spermatophyta</taxon>
        <taxon>Pinopsida</taxon>
        <taxon>Pinidae</taxon>
        <taxon>Conifers II</taxon>
        <taxon>Araucariales</taxon>
        <taxon>Araucariaceae</taxon>
        <taxon>Wollemia</taxon>
    </lineage>
</organism>
<reference evidence="7" key="1">
    <citation type="submission" date="2015-02" db="EMBL/GenBank/DDBJ databases">
        <title>A transcriptome of Wollemia nobilis - a relic of Gondwana.</title>
        <authorList>
            <person name="Chia J.Y."/>
            <person name="Leong Y.S."/>
            <person name="Abdul Karim S."/>
            <person name="Wan Azmi N."/>
            <person name="Hercus R."/>
            <person name="Croft L."/>
        </authorList>
    </citation>
    <scope>NUCLEOTIDE SEQUENCE</scope>
    <source>
        <strain evidence="7">MaeBrown</strain>
        <tissue evidence="7">Leaf</tissue>
    </source>
</reference>
<dbReference type="PANTHER" id="PTHR48036">
    <property type="entry name" value="SPLICING FACTOR (PAD-1), PUTATIVE (AFU_ORTHOLOGUE AFUA_1G15810)-RELATED"/>
    <property type="match status" value="1"/>
</dbReference>
<dbReference type="Pfam" id="PF00076">
    <property type="entry name" value="RRM_1"/>
    <property type="match status" value="2"/>
</dbReference>
<dbReference type="CDD" id="cd12283">
    <property type="entry name" value="RRM1_RBM39_like"/>
    <property type="match status" value="1"/>
</dbReference>
<dbReference type="InterPro" id="IPR035979">
    <property type="entry name" value="RBD_domain_sf"/>
</dbReference>
<dbReference type="EMBL" id="GCHU01012770">
    <property type="protein sequence ID" value="JAG87333.1"/>
    <property type="molecule type" value="Transcribed_RNA"/>
</dbReference>
<name>A0A0C9S7S7_9CONI</name>
<dbReference type="SUPFAM" id="SSF54928">
    <property type="entry name" value="RNA-binding domain, RBD"/>
    <property type="match status" value="2"/>
</dbReference>
<proteinExistence type="predicted"/>
<keyword evidence="3 4" id="KW-0694">RNA-binding</keyword>
<feature type="compositionally biased region" description="Basic residues" evidence="5">
    <location>
        <begin position="169"/>
        <end position="183"/>
    </location>
</feature>
<feature type="region of interest" description="Disordered" evidence="5">
    <location>
        <begin position="210"/>
        <end position="232"/>
    </location>
</feature>
<keyword evidence="1" id="KW-0597">Phosphoprotein</keyword>
<evidence type="ECO:0000256" key="3">
    <source>
        <dbReference type="ARBA" id="ARBA00022884"/>
    </source>
</evidence>
<dbReference type="GO" id="GO:0003723">
    <property type="term" value="F:RNA binding"/>
    <property type="evidence" value="ECO:0007669"/>
    <property type="project" value="UniProtKB-UniRule"/>
</dbReference>
<evidence type="ECO:0000256" key="1">
    <source>
        <dbReference type="ARBA" id="ARBA00022553"/>
    </source>
</evidence>
<keyword evidence="2" id="KW-0677">Repeat</keyword>
<feature type="compositionally biased region" description="Basic and acidic residues" evidence="5">
    <location>
        <begin position="104"/>
        <end position="168"/>
    </location>
</feature>
<evidence type="ECO:0000259" key="6">
    <source>
        <dbReference type="PROSITE" id="PS50102"/>
    </source>
</evidence>
<feature type="domain" description="RRM" evidence="6">
    <location>
        <begin position="336"/>
        <end position="414"/>
    </location>
</feature>
<feature type="compositionally biased region" description="Basic and acidic residues" evidence="5">
    <location>
        <begin position="184"/>
        <end position="195"/>
    </location>
</feature>
<dbReference type="SMART" id="SM00360">
    <property type="entry name" value="RRM"/>
    <property type="match status" value="3"/>
</dbReference>
<dbReference type="CDD" id="cd12284">
    <property type="entry name" value="RRM2_RBM23_RBM39"/>
    <property type="match status" value="1"/>
</dbReference>